<gene>
    <name evidence="4" type="ORF">AAIK43_09165</name>
</gene>
<organism evidence="4 5">
    <name type="scientific">Achromobacter denitrificans</name>
    <name type="common">Alcaligenes denitrificans</name>
    <dbReference type="NCBI Taxonomy" id="32002"/>
    <lineage>
        <taxon>Bacteria</taxon>
        <taxon>Pseudomonadati</taxon>
        <taxon>Pseudomonadota</taxon>
        <taxon>Betaproteobacteria</taxon>
        <taxon>Burkholderiales</taxon>
        <taxon>Alcaligenaceae</taxon>
        <taxon>Achromobacter</taxon>
    </lineage>
</organism>
<proteinExistence type="inferred from homology"/>
<dbReference type="RefSeq" id="WP_343499383.1">
    <property type="nucleotide sequence ID" value="NZ_CP154792.1"/>
</dbReference>
<dbReference type="InterPro" id="IPR023631">
    <property type="entry name" value="Amidase_dom"/>
</dbReference>
<protein>
    <submittedName>
        <fullName evidence="4">Amidase</fullName>
    </submittedName>
</protein>
<feature type="region of interest" description="Disordered" evidence="2">
    <location>
        <begin position="1"/>
        <end position="24"/>
    </location>
</feature>
<dbReference type="PANTHER" id="PTHR11895:SF7">
    <property type="entry name" value="GLUTAMYL-TRNA(GLN) AMIDOTRANSFERASE SUBUNIT A, MITOCHONDRIAL"/>
    <property type="match status" value="1"/>
</dbReference>
<dbReference type="SUPFAM" id="SSF75304">
    <property type="entry name" value="Amidase signature (AS) enzymes"/>
    <property type="match status" value="1"/>
</dbReference>
<dbReference type="Pfam" id="PF01425">
    <property type="entry name" value="Amidase"/>
    <property type="match status" value="1"/>
</dbReference>
<accession>A0ABZ3G8B2</accession>
<feature type="domain" description="Amidase" evidence="3">
    <location>
        <begin position="31"/>
        <end position="441"/>
    </location>
</feature>
<dbReference type="Proteomes" id="UP001446337">
    <property type="component" value="Chromosome"/>
</dbReference>
<reference evidence="4 5" key="1">
    <citation type="submission" date="2024-05" db="EMBL/GenBank/DDBJ databases">
        <title>Achromobacter denitrificans. BP1, complete genome.</title>
        <authorList>
            <person name="Zhang B."/>
        </authorList>
    </citation>
    <scope>NUCLEOTIDE SEQUENCE [LARGE SCALE GENOMIC DNA]</scope>
    <source>
        <strain evidence="4 5">BP1</strain>
    </source>
</reference>
<name>A0ABZ3G8B2_ACHDE</name>
<keyword evidence="5" id="KW-1185">Reference proteome</keyword>
<dbReference type="InterPro" id="IPR000120">
    <property type="entry name" value="Amidase"/>
</dbReference>
<dbReference type="PANTHER" id="PTHR11895">
    <property type="entry name" value="TRANSAMIDASE"/>
    <property type="match status" value="1"/>
</dbReference>
<evidence type="ECO:0000259" key="3">
    <source>
        <dbReference type="Pfam" id="PF01425"/>
    </source>
</evidence>
<dbReference type="EMBL" id="CP154792">
    <property type="protein sequence ID" value="XAN18191.1"/>
    <property type="molecule type" value="Genomic_DNA"/>
</dbReference>
<evidence type="ECO:0000313" key="4">
    <source>
        <dbReference type="EMBL" id="XAN18191.1"/>
    </source>
</evidence>
<evidence type="ECO:0000256" key="1">
    <source>
        <dbReference type="ARBA" id="ARBA00009199"/>
    </source>
</evidence>
<comment type="similarity">
    <text evidence="1">Belongs to the amidase family.</text>
</comment>
<feature type="compositionally biased region" description="Basic and acidic residues" evidence="2">
    <location>
        <begin position="1"/>
        <end position="19"/>
    </location>
</feature>
<sequence length="457" mass="48687">MHYDPSTHEPLTFHDRRGGFAEGSDTPRAYLERCLETIAAREPTVRGWVVLNEAGAREAADASARRYREGRPLSPIDGMPIGIKDLIETRDMPTQMGSPAYDGNFPKRDSAVVRALRDAGAIVLGKTVTTALGFLDPGPTTNPFDARRTPGGSSSGSGAVVGANMVPVAIGSQLVGSVIRPASFSANWALKPTYGAINRGERQGFSQSHVGVHAGCATDMWRTSIEIVKRVGGDPGHPGLYDAPGPLLPVKPDRLAVFESEGWPRLDAAARQAFEEALQRLAAHGVRIIRRGEMPLLEDFERAIGNAGTLSMRIISWEHHWSLKNLAEQHPGTLGPSLVRQLDLGAGMTLDLYRQALLEREHARQRLAALATQCDALISLSSCGPAPLIAALKDTPQPTGDYSFSCVSSLLGAPAVSVPALGSEGMPLGMQVLGQPHADRQAVAIGHWLHAALTAAS</sequence>
<dbReference type="Gene3D" id="3.90.1300.10">
    <property type="entry name" value="Amidase signature (AS) domain"/>
    <property type="match status" value="1"/>
</dbReference>
<evidence type="ECO:0000256" key="2">
    <source>
        <dbReference type="SAM" id="MobiDB-lite"/>
    </source>
</evidence>
<dbReference type="InterPro" id="IPR036928">
    <property type="entry name" value="AS_sf"/>
</dbReference>
<evidence type="ECO:0000313" key="5">
    <source>
        <dbReference type="Proteomes" id="UP001446337"/>
    </source>
</evidence>